<dbReference type="Pfam" id="PF00324">
    <property type="entry name" value="AA_permease"/>
    <property type="match status" value="1"/>
</dbReference>
<sequence>MSGASVQNGTGLRRGAIGLREVLFQSITAMAPAAAVAASIPAGTAFAGGSLPLSVLIALVACLFTASCVAELARELPAAGSVSTYAARGLHPSAGFLVGWGYVFVEALVPPLLLLQLGFTTAGTLHNEWSSYPADLWWPWSLAGALIIAVAGYFGVRASARFGTVLGAFEVVVFLAFAILLISKAGSHNTLSVFGTSHTAPGYEGLSGVFAGSVYTVLAFAGFEAAAPLAEETRDPRRTMHRAVLGAALAIGLFYVLTTYAMSVYFGPGKFATFGAEGAASWEGVARASFGLFWVLVFLAVVNSTIANANACANVSTRTAFALGRIGVFPSGFARLHPQRRSPVTGVAVQFVVAVAAMLGLGFAYDPVTAFLLLATVIVTVIIGVYIVANLSCAGYFLRRGRSALRPVRHLVFPLLGIVAFVPALLTAAGLPVFDFVSELTAPVSYAGPVVAVWMLAGIVVLAVLLRRHPDRMAQTGHVHLDDDASDGEPDRGADPDAPTSQSGAVQR</sequence>
<gene>
    <name evidence="8" type="ORF">OHU69_06925</name>
</gene>
<feature type="region of interest" description="Disordered" evidence="5">
    <location>
        <begin position="478"/>
        <end position="508"/>
    </location>
</feature>
<feature type="transmembrane region" description="Helical" evidence="6">
    <location>
        <begin position="203"/>
        <end position="223"/>
    </location>
</feature>
<feature type="domain" description="Amino acid permease/ SLC12A" evidence="7">
    <location>
        <begin position="22"/>
        <end position="465"/>
    </location>
</feature>
<feature type="transmembrane region" description="Helical" evidence="6">
    <location>
        <begin position="53"/>
        <end position="73"/>
    </location>
</feature>
<dbReference type="AlphaFoldDB" id="A0AAU1U0I0"/>
<dbReference type="EMBL" id="CP108195">
    <property type="protein sequence ID" value="WTS10823.1"/>
    <property type="molecule type" value="Genomic_DNA"/>
</dbReference>
<dbReference type="Gene3D" id="1.20.1740.10">
    <property type="entry name" value="Amino acid/polyamine transporter I"/>
    <property type="match status" value="1"/>
</dbReference>
<feature type="compositionally biased region" description="Basic and acidic residues" evidence="5">
    <location>
        <begin position="479"/>
        <end position="495"/>
    </location>
</feature>
<reference evidence="8" key="1">
    <citation type="submission" date="2022-10" db="EMBL/GenBank/DDBJ databases">
        <title>The complete genomes of actinobacterial strains from the NBC collection.</title>
        <authorList>
            <person name="Joergensen T.S."/>
            <person name="Alvarez Arevalo M."/>
            <person name="Sterndorff E.B."/>
            <person name="Faurdal D."/>
            <person name="Vuksanovic O."/>
            <person name="Mourched A.-S."/>
            <person name="Charusanti P."/>
            <person name="Shaw S."/>
            <person name="Blin K."/>
            <person name="Weber T."/>
        </authorList>
    </citation>
    <scope>NUCLEOTIDE SEQUENCE</scope>
    <source>
        <strain evidence="8">NBC_00119</strain>
    </source>
</reference>
<feature type="transmembrane region" description="Helical" evidence="6">
    <location>
        <begin position="163"/>
        <end position="183"/>
    </location>
</feature>
<evidence type="ECO:0000256" key="6">
    <source>
        <dbReference type="SAM" id="Phobius"/>
    </source>
</evidence>
<dbReference type="InterPro" id="IPR050367">
    <property type="entry name" value="APC_superfamily"/>
</dbReference>
<protein>
    <submittedName>
        <fullName evidence="8">APC family permease</fullName>
    </submittedName>
</protein>
<feature type="transmembrane region" description="Helical" evidence="6">
    <location>
        <begin position="446"/>
        <end position="466"/>
    </location>
</feature>
<evidence type="ECO:0000259" key="7">
    <source>
        <dbReference type="Pfam" id="PF00324"/>
    </source>
</evidence>
<proteinExistence type="predicted"/>
<accession>A0AAU1U0I0</accession>
<dbReference type="GO" id="GO:0016020">
    <property type="term" value="C:membrane"/>
    <property type="evidence" value="ECO:0007669"/>
    <property type="project" value="UniProtKB-SubCell"/>
</dbReference>
<feature type="transmembrane region" description="Helical" evidence="6">
    <location>
        <begin position="344"/>
        <end position="365"/>
    </location>
</feature>
<keyword evidence="2 6" id="KW-0812">Transmembrane</keyword>
<feature type="transmembrane region" description="Helical" evidence="6">
    <location>
        <begin position="22"/>
        <end position="47"/>
    </location>
</feature>
<dbReference type="PANTHER" id="PTHR42770">
    <property type="entry name" value="AMINO ACID TRANSPORTER-RELATED"/>
    <property type="match status" value="1"/>
</dbReference>
<organism evidence="8">
    <name type="scientific">Streptomyces sp. NBC_00119</name>
    <dbReference type="NCBI Taxonomy" id="2975659"/>
    <lineage>
        <taxon>Bacteria</taxon>
        <taxon>Bacillati</taxon>
        <taxon>Actinomycetota</taxon>
        <taxon>Actinomycetes</taxon>
        <taxon>Kitasatosporales</taxon>
        <taxon>Streptomycetaceae</taxon>
        <taxon>Streptomyces</taxon>
    </lineage>
</organism>
<comment type="subcellular location">
    <subcellularLocation>
        <location evidence="1">Membrane</location>
        <topology evidence="1">Multi-pass membrane protein</topology>
    </subcellularLocation>
</comment>
<feature type="compositionally biased region" description="Polar residues" evidence="5">
    <location>
        <begin position="499"/>
        <end position="508"/>
    </location>
</feature>
<feature type="transmembrane region" description="Helical" evidence="6">
    <location>
        <begin position="371"/>
        <end position="398"/>
    </location>
</feature>
<evidence type="ECO:0000313" key="8">
    <source>
        <dbReference type="EMBL" id="WTS10823.1"/>
    </source>
</evidence>
<evidence type="ECO:0000256" key="4">
    <source>
        <dbReference type="ARBA" id="ARBA00023136"/>
    </source>
</evidence>
<dbReference type="PIRSF" id="PIRSF006060">
    <property type="entry name" value="AA_transporter"/>
    <property type="match status" value="1"/>
</dbReference>
<feature type="transmembrane region" description="Helical" evidence="6">
    <location>
        <begin position="137"/>
        <end position="156"/>
    </location>
</feature>
<evidence type="ECO:0000256" key="5">
    <source>
        <dbReference type="SAM" id="MobiDB-lite"/>
    </source>
</evidence>
<dbReference type="InterPro" id="IPR004841">
    <property type="entry name" value="AA-permease/SLC12A_dom"/>
</dbReference>
<feature type="transmembrane region" description="Helical" evidence="6">
    <location>
        <begin position="286"/>
        <end position="306"/>
    </location>
</feature>
<evidence type="ECO:0000256" key="2">
    <source>
        <dbReference type="ARBA" id="ARBA00022692"/>
    </source>
</evidence>
<feature type="transmembrane region" description="Helical" evidence="6">
    <location>
        <begin position="244"/>
        <end position="266"/>
    </location>
</feature>
<dbReference type="PANTHER" id="PTHR42770:SF7">
    <property type="entry name" value="MEMBRANE PROTEIN"/>
    <property type="match status" value="1"/>
</dbReference>
<keyword evidence="4 6" id="KW-0472">Membrane</keyword>
<feature type="transmembrane region" description="Helical" evidence="6">
    <location>
        <begin position="94"/>
        <end position="117"/>
    </location>
</feature>
<dbReference type="GO" id="GO:0055085">
    <property type="term" value="P:transmembrane transport"/>
    <property type="evidence" value="ECO:0007669"/>
    <property type="project" value="InterPro"/>
</dbReference>
<feature type="transmembrane region" description="Helical" evidence="6">
    <location>
        <begin position="410"/>
        <end position="434"/>
    </location>
</feature>
<evidence type="ECO:0000256" key="3">
    <source>
        <dbReference type="ARBA" id="ARBA00022989"/>
    </source>
</evidence>
<keyword evidence="3 6" id="KW-1133">Transmembrane helix</keyword>
<evidence type="ECO:0000256" key="1">
    <source>
        <dbReference type="ARBA" id="ARBA00004141"/>
    </source>
</evidence>
<name>A0AAU1U0I0_9ACTN</name>